<evidence type="ECO:0000256" key="2">
    <source>
        <dbReference type="ARBA" id="ARBA00022490"/>
    </source>
</evidence>
<keyword evidence="5 6" id="KW-0269">Exonuclease</keyword>
<keyword evidence="3 6" id="KW-0540">Nuclease</keyword>
<proteinExistence type="inferred from homology"/>
<dbReference type="RefSeq" id="WP_284194798.1">
    <property type="nucleotide sequence ID" value="NZ_BSOG01000001.1"/>
</dbReference>
<protein>
    <recommendedName>
        <fullName evidence="6">Exodeoxyribonuclease 7 small subunit</fullName>
        <ecNumber evidence="6">3.1.11.6</ecNumber>
    </recommendedName>
    <alternativeName>
        <fullName evidence="6">Exodeoxyribonuclease VII small subunit</fullName>
        <shortName evidence="6">Exonuclease VII small subunit</shortName>
    </alternativeName>
</protein>
<evidence type="ECO:0000256" key="1">
    <source>
        <dbReference type="ARBA" id="ARBA00009998"/>
    </source>
</evidence>
<comment type="subcellular location">
    <subcellularLocation>
        <location evidence="6">Cytoplasm</location>
    </subcellularLocation>
</comment>
<evidence type="ECO:0000313" key="7">
    <source>
        <dbReference type="EMBL" id="GLR11654.1"/>
    </source>
</evidence>
<gene>
    <name evidence="6" type="primary">xseB</name>
    <name evidence="7" type="ORF">GCM10007907_04440</name>
</gene>
<comment type="catalytic activity">
    <reaction evidence="6">
        <text>Exonucleolytic cleavage in either 5'- to 3'- or 3'- to 5'-direction to yield nucleoside 5'-phosphates.</text>
        <dbReference type="EC" id="3.1.11.6"/>
    </reaction>
</comment>
<keyword evidence="2 6" id="KW-0963">Cytoplasm</keyword>
<dbReference type="HAMAP" id="MF_00337">
    <property type="entry name" value="Exonuc_7_S"/>
    <property type="match status" value="1"/>
</dbReference>
<evidence type="ECO:0000256" key="3">
    <source>
        <dbReference type="ARBA" id="ARBA00022722"/>
    </source>
</evidence>
<dbReference type="InterPro" id="IPR003761">
    <property type="entry name" value="Exonuc_VII_S"/>
</dbReference>
<sequence length="76" mass="8323">MAKPTKPASFEAAMSELEALIAEMERGDAPLETALLSYKRGGELIRYCQEQLAAAEQQIKVLDGDSLKPLDLEEAE</sequence>
<evidence type="ECO:0000256" key="6">
    <source>
        <dbReference type="HAMAP-Rule" id="MF_00337"/>
    </source>
</evidence>
<comment type="subunit">
    <text evidence="6">Heterooligomer composed of large and small subunits.</text>
</comment>
<dbReference type="PIRSF" id="PIRSF006488">
    <property type="entry name" value="Exonuc_VII_S"/>
    <property type="match status" value="1"/>
</dbReference>
<evidence type="ECO:0000313" key="8">
    <source>
        <dbReference type="Proteomes" id="UP001156706"/>
    </source>
</evidence>
<dbReference type="EMBL" id="BSOG01000001">
    <property type="protein sequence ID" value="GLR11654.1"/>
    <property type="molecule type" value="Genomic_DNA"/>
</dbReference>
<dbReference type="PANTHER" id="PTHR34137">
    <property type="entry name" value="EXODEOXYRIBONUCLEASE 7 SMALL SUBUNIT"/>
    <property type="match status" value="1"/>
</dbReference>
<dbReference type="EC" id="3.1.11.6" evidence="6"/>
<dbReference type="Gene3D" id="1.10.287.1040">
    <property type="entry name" value="Exonuclease VII, small subunit"/>
    <property type="match status" value="1"/>
</dbReference>
<dbReference type="PANTHER" id="PTHR34137:SF1">
    <property type="entry name" value="EXODEOXYRIBONUCLEASE 7 SMALL SUBUNIT"/>
    <property type="match status" value="1"/>
</dbReference>
<comment type="caution">
    <text evidence="7">The sequence shown here is derived from an EMBL/GenBank/DDBJ whole genome shotgun (WGS) entry which is preliminary data.</text>
</comment>
<reference evidence="8" key="1">
    <citation type="journal article" date="2019" name="Int. J. Syst. Evol. Microbiol.">
        <title>The Global Catalogue of Microorganisms (GCM) 10K type strain sequencing project: providing services to taxonomists for standard genome sequencing and annotation.</title>
        <authorList>
            <consortium name="The Broad Institute Genomics Platform"/>
            <consortium name="The Broad Institute Genome Sequencing Center for Infectious Disease"/>
            <person name="Wu L."/>
            <person name="Ma J."/>
        </authorList>
    </citation>
    <scope>NUCLEOTIDE SEQUENCE [LARGE SCALE GENOMIC DNA]</scope>
    <source>
        <strain evidence="8">NBRC 110044</strain>
    </source>
</reference>
<name>A0ABQ5YFB7_9NEIS</name>
<dbReference type="NCBIfam" id="TIGR01280">
    <property type="entry name" value="xseB"/>
    <property type="match status" value="1"/>
</dbReference>
<organism evidence="7 8">
    <name type="scientific">Chitinimonas prasina</name>
    <dbReference type="NCBI Taxonomy" id="1434937"/>
    <lineage>
        <taxon>Bacteria</taxon>
        <taxon>Pseudomonadati</taxon>
        <taxon>Pseudomonadota</taxon>
        <taxon>Betaproteobacteria</taxon>
        <taxon>Neisseriales</taxon>
        <taxon>Chitinibacteraceae</taxon>
        <taxon>Chitinimonas</taxon>
    </lineage>
</organism>
<dbReference type="SUPFAM" id="SSF116842">
    <property type="entry name" value="XseB-like"/>
    <property type="match status" value="1"/>
</dbReference>
<comment type="similarity">
    <text evidence="1 6">Belongs to the XseB family.</text>
</comment>
<dbReference type="InterPro" id="IPR037004">
    <property type="entry name" value="Exonuc_VII_ssu_sf"/>
</dbReference>
<evidence type="ECO:0000256" key="5">
    <source>
        <dbReference type="ARBA" id="ARBA00022839"/>
    </source>
</evidence>
<dbReference type="NCBIfam" id="NF002141">
    <property type="entry name" value="PRK00977.1-5"/>
    <property type="match status" value="1"/>
</dbReference>
<dbReference type="Proteomes" id="UP001156706">
    <property type="component" value="Unassembled WGS sequence"/>
</dbReference>
<evidence type="ECO:0000256" key="4">
    <source>
        <dbReference type="ARBA" id="ARBA00022801"/>
    </source>
</evidence>
<keyword evidence="4 6" id="KW-0378">Hydrolase</keyword>
<keyword evidence="8" id="KW-1185">Reference proteome</keyword>
<dbReference type="Pfam" id="PF02609">
    <property type="entry name" value="Exonuc_VII_S"/>
    <property type="match status" value="1"/>
</dbReference>
<accession>A0ABQ5YFB7</accession>
<comment type="function">
    <text evidence="6">Bidirectionally degrades single-stranded DNA into large acid-insoluble oligonucleotides, which are then degraded further into small acid-soluble oligonucleotides.</text>
</comment>